<evidence type="ECO:0000259" key="2">
    <source>
        <dbReference type="PROSITE" id="PS50887"/>
    </source>
</evidence>
<evidence type="ECO:0000256" key="1">
    <source>
        <dbReference type="SAM" id="Phobius"/>
    </source>
</evidence>
<keyword evidence="1" id="KW-0812">Transmembrane</keyword>
<keyword evidence="1" id="KW-0472">Membrane</keyword>
<dbReference type="CDD" id="cd01949">
    <property type="entry name" value="GGDEF"/>
    <property type="match status" value="1"/>
</dbReference>
<dbReference type="GO" id="GO:0005886">
    <property type="term" value="C:plasma membrane"/>
    <property type="evidence" value="ECO:0007669"/>
    <property type="project" value="TreeGrafter"/>
</dbReference>
<feature type="transmembrane region" description="Helical" evidence="1">
    <location>
        <begin position="321"/>
        <end position="339"/>
    </location>
</feature>
<dbReference type="PANTHER" id="PTHR45138">
    <property type="entry name" value="REGULATORY COMPONENTS OF SENSORY TRANSDUCTION SYSTEM"/>
    <property type="match status" value="1"/>
</dbReference>
<dbReference type="InterPro" id="IPR029787">
    <property type="entry name" value="Nucleotide_cyclase"/>
</dbReference>
<dbReference type="FunFam" id="3.30.70.270:FF:000001">
    <property type="entry name" value="Diguanylate cyclase domain protein"/>
    <property type="match status" value="1"/>
</dbReference>
<feature type="domain" description="GGDEF" evidence="2">
    <location>
        <begin position="435"/>
        <end position="571"/>
    </location>
</feature>
<feature type="transmembrane region" description="Helical" evidence="1">
    <location>
        <begin position="351"/>
        <end position="372"/>
    </location>
</feature>
<proteinExistence type="predicted"/>
<dbReference type="EMBL" id="BDQK01000001">
    <property type="protein sequence ID" value="GBF78835.1"/>
    <property type="molecule type" value="Genomic_DNA"/>
</dbReference>
<dbReference type="SMART" id="SM00267">
    <property type="entry name" value="GGDEF"/>
    <property type="match status" value="1"/>
</dbReference>
<dbReference type="OrthoDB" id="337251at2"/>
<dbReference type="Gene3D" id="3.30.70.270">
    <property type="match status" value="1"/>
</dbReference>
<comment type="caution">
    <text evidence="3">The sequence shown here is derived from an EMBL/GenBank/DDBJ whole genome shotgun (WGS) entry which is preliminary data.</text>
</comment>
<feature type="transmembrane region" description="Helical" evidence="1">
    <location>
        <begin position="15"/>
        <end position="35"/>
    </location>
</feature>
<dbReference type="Proteomes" id="UP000287247">
    <property type="component" value="Unassembled WGS sequence"/>
</dbReference>
<dbReference type="SMART" id="SM01080">
    <property type="entry name" value="CHASE2"/>
    <property type="match status" value="1"/>
</dbReference>
<dbReference type="InterPro" id="IPR043128">
    <property type="entry name" value="Rev_trsase/Diguanyl_cyclase"/>
</dbReference>
<evidence type="ECO:0000313" key="4">
    <source>
        <dbReference type="Proteomes" id="UP000287247"/>
    </source>
</evidence>
<dbReference type="InterPro" id="IPR007890">
    <property type="entry name" value="CHASE2"/>
</dbReference>
<protein>
    <submittedName>
        <fullName evidence="3">Adenylate cyclase</fullName>
    </submittedName>
</protein>
<name>A0A401IC57_APHSA</name>
<dbReference type="NCBIfam" id="TIGR00254">
    <property type="entry name" value="GGDEF"/>
    <property type="match status" value="1"/>
</dbReference>
<dbReference type="GO" id="GO:0043709">
    <property type="term" value="P:cell adhesion involved in single-species biofilm formation"/>
    <property type="evidence" value="ECO:0007669"/>
    <property type="project" value="TreeGrafter"/>
</dbReference>
<dbReference type="PROSITE" id="PS50887">
    <property type="entry name" value="GGDEF"/>
    <property type="match status" value="1"/>
</dbReference>
<evidence type="ECO:0000313" key="3">
    <source>
        <dbReference type="EMBL" id="GBF78835.1"/>
    </source>
</evidence>
<dbReference type="RefSeq" id="WP_124969912.1">
    <property type="nucleotide sequence ID" value="NZ_BDQK01000001.1"/>
</dbReference>
<dbReference type="InterPro" id="IPR050469">
    <property type="entry name" value="Diguanylate_Cyclase"/>
</dbReference>
<dbReference type="GO" id="GO:1902201">
    <property type="term" value="P:negative regulation of bacterial-type flagellum-dependent cell motility"/>
    <property type="evidence" value="ECO:0007669"/>
    <property type="project" value="TreeGrafter"/>
</dbReference>
<gene>
    <name evidence="3" type="ORF">AsFPU1_0225</name>
</gene>
<dbReference type="PANTHER" id="PTHR45138:SF9">
    <property type="entry name" value="DIGUANYLATE CYCLASE DGCM-RELATED"/>
    <property type="match status" value="1"/>
</dbReference>
<sequence>MITTLTQTIHRWRKVLLIAPIVATLIILTSLTGLLQPLEFLTFDNFFRWRFPENVDPRIVIVTVSESDIIKLKQWPLSDEKLVKLINNIKKHEPRVIGLNIFRDFPIEPGYQKLISLFKSTPNLIGIEKLIGQPISGPPILSENQQVGFVDMVLDEDGTIRRDLVTMTVQKNLNKLSFPMLLSLKYLEKEEITPQLTGEYSQDIIIGKARLTPLSKDAGSYIGIDNAGYQILLNFRGIENSFDQVSILDVLNNKIPDNLWRDRVVLIGVTAESINKSLFTPYSSSQPTSGVIIQANSVSQILSAALDNRPLLRVFSDFLEWLWLVLWSLIAAITIKHLIRQDFLNYSSILKWGAIAILNLIIGMSLIVSNYLLFLLGWWIPTISPLLGIAGASIIVIIYQWKYLATIDSLTQIPNRFYFNQFLQTTWKLTLFHRRNLSIILCDVDHFKRYNDTYGHQEGDNCLQKVAQAINKGVRRTDFVARYGGEEFVVVLPNTDTEQAIQIAQRMLAKVKALNIAHETSLTANHVTISCGIASLKLPKDKFYDDLILRADQALYEAKRKGRNRVVVYDYMANVS</sequence>
<dbReference type="InterPro" id="IPR000160">
    <property type="entry name" value="GGDEF_dom"/>
</dbReference>
<dbReference type="Pfam" id="PF00990">
    <property type="entry name" value="GGDEF"/>
    <property type="match status" value="1"/>
</dbReference>
<feature type="transmembrane region" description="Helical" evidence="1">
    <location>
        <begin position="378"/>
        <end position="399"/>
    </location>
</feature>
<keyword evidence="4" id="KW-1185">Reference proteome</keyword>
<organism evidence="3 4">
    <name type="scientific">Aphanothece sacrum FPU1</name>
    <dbReference type="NCBI Taxonomy" id="1920663"/>
    <lineage>
        <taxon>Bacteria</taxon>
        <taxon>Bacillati</taxon>
        <taxon>Cyanobacteriota</taxon>
        <taxon>Cyanophyceae</taxon>
        <taxon>Oscillatoriophycideae</taxon>
        <taxon>Chroococcales</taxon>
        <taxon>Aphanothecaceae</taxon>
        <taxon>Aphanothece</taxon>
    </lineage>
</organism>
<keyword evidence="1" id="KW-1133">Transmembrane helix</keyword>
<accession>A0A401IC57</accession>
<dbReference type="AlphaFoldDB" id="A0A401IC57"/>
<dbReference type="Pfam" id="PF05226">
    <property type="entry name" value="CHASE2"/>
    <property type="match status" value="1"/>
</dbReference>
<dbReference type="GO" id="GO:0052621">
    <property type="term" value="F:diguanylate cyclase activity"/>
    <property type="evidence" value="ECO:0007669"/>
    <property type="project" value="TreeGrafter"/>
</dbReference>
<dbReference type="SUPFAM" id="SSF55073">
    <property type="entry name" value="Nucleotide cyclase"/>
    <property type="match status" value="1"/>
</dbReference>
<reference evidence="4" key="1">
    <citation type="submission" date="2017-05" db="EMBL/GenBank/DDBJ databases">
        <title>Physiological properties and genetic analysis related to exopolysaccharide production of fresh-water unicellular cyanobacterium Aphanothece sacrum, Suizenji Nori, that has been cultured as a food source in Japan.</title>
        <authorList>
            <person name="Kanesaki Y."/>
            <person name="Yoshikawa S."/>
            <person name="Ohki K."/>
        </authorList>
    </citation>
    <scope>NUCLEOTIDE SEQUENCE [LARGE SCALE GENOMIC DNA]</scope>
    <source>
        <strain evidence="4">FPU1</strain>
    </source>
</reference>